<evidence type="ECO:0000313" key="1">
    <source>
        <dbReference type="EMBL" id="QHU35841.1"/>
    </source>
</evidence>
<dbReference type="EMBL" id="MN740613">
    <property type="protein sequence ID" value="QHU35841.1"/>
    <property type="molecule type" value="Genomic_DNA"/>
</dbReference>
<organism evidence="1">
    <name type="scientific">viral metagenome</name>
    <dbReference type="NCBI Taxonomy" id="1070528"/>
    <lineage>
        <taxon>unclassified sequences</taxon>
        <taxon>metagenomes</taxon>
        <taxon>organismal metagenomes</taxon>
    </lineage>
</organism>
<reference evidence="1" key="1">
    <citation type="journal article" date="2020" name="Nature">
        <title>Giant virus diversity and host interactions through global metagenomics.</title>
        <authorList>
            <person name="Schulz F."/>
            <person name="Roux S."/>
            <person name="Paez-Espino D."/>
            <person name="Jungbluth S."/>
            <person name="Walsh D.A."/>
            <person name="Denef V.J."/>
            <person name="McMahon K.D."/>
            <person name="Konstantinidis K.T."/>
            <person name="Eloe-Fadrosh E.A."/>
            <person name="Kyrpides N.C."/>
            <person name="Woyke T."/>
        </authorList>
    </citation>
    <scope>NUCLEOTIDE SEQUENCE</scope>
    <source>
        <strain evidence="1">GVMAG-S-1035085-51</strain>
    </source>
</reference>
<protein>
    <submittedName>
        <fullName evidence="1">Uncharacterized protein</fullName>
    </submittedName>
</protein>
<dbReference type="AlphaFoldDB" id="A0A6C0M1G1"/>
<proteinExistence type="predicted"/>
<accession>A0A6C0M1G1</accession>
<sequence length="86" mass="9827">MAKCDPKILERILSTRLKDIRDEITTLKTNLDKKEVLIMAYTIKCAGQVDDTIIDPMLGDKRVLVAKLTKLKEEAHEIATQLQLIY</sequence>
<name>A0A6C0M1G1_9ZZZZ</name>